<dbReference type="Proteomes" id="UP001385951">
    <property type="component" value="Unassembled WGS sequence"/>
</dbReference>
<protein>
    <submittedName>
        <fullName evidence="1">Uncharacterized protein</fullName>
    </submittedName>
</protein>
<reference evidence="1 2" key="1">
    <citation type="submission" date="2022-09" db="EMBL/GenBank/DDBJ databases">
        <authorList>
            <person name="Palmer J.M."/>
        </authorList>
    </citation>
    <scope>NUCLEOTIDE SEQUENCE [LARGE SCALE GENOMIC DNA]</scope>
    <source>
        <strain evidence="1 2">DSM 7382</strain>
    </source>
</reference>
<evidence type="ECO:0000313" key="2">
    <source>
        <dbReference type="Proteomes" id="UP001385951"/>
    </source>
</evidence>
<comment type="caution">
    <text evidence="1">The sequence shown here is derived from an EMBL/GenBank/DDBJ whole genome shotgun (WGS) entry which is preliminary data.</text>
</comment>
<gene>
    <name evidence="1" type="ORF">QCA50_015235</name>
</gene>
<name>A0AAW0FIG1_9APHY</name>
<dbReference type="AlphaFoldDB" id="A0AAW0FIG1"/>
<dbReference type="EMBL" id="JASBNA010000040">
    <property type="protein sequence ID" value="KAK7681503.1"/>
    <property type="molecule type" value="Genomic_DNA"/>
</dbReference>
<keyword evidence="2" id="KW-1185">Reference proteome</keyword>
<proteinExistence type="predicted"/>
<organism evidence="1 2">
    <name type="scientific">Cerrena zonata</name>
    <dbReference type="NCBI Taxonomy" id="2478898"/>
    <lineage>
        <taxon>Eukaryota</taxon>
        <taxon>Fungi</taxon>
        <taxon>Dikarya</taxon>
        <taxon>Basidiomycota</taxon>
        <taxon>Agaricomycotina</taxon>
        <taxon>Agaricomycetes</taxon>
        <taxon>Polyporales</taxon>
        <taxon>Cerrenaceae</taxon>
        <taxon>Cerrena</taxon>
    </lineage>
</organism>
<sequence>MSNQDPTGQSFFLEEIFTGPCTPKAAATTVFLHNRIISAVMKLINEDKVQDAVWRRRWEIGLYYEIRELKESIGQLMLSGCTGGRFFESGPILPFIVSAEPGEIVIDWDLLGKGSPTYLIHKWVWEALPPSMVSRNEWWEYSPGNSTKPVWWDANDTKDYIPEQWIAKRRLKQVKELFRNMRWLVNQGVGIITRTWGDISLTY</sequence>
<accession>A0AAW0FIG1</accession>
<evidence type="ECO:0000313" key="1">
    <source>
        <dbReference type="EMBL" id="KAK7681503.1"/>
    </source>
</evidence>